<dbReference type="Gene3D" id="2.60.40.790">
    <property type="match status" value="1"/>
</dbReference>
<name>A0ABW4NK23_9LACT</name>
<dbReference type="PROSITE" id="PS01031">
    <property type="entry name" value="SHSP"/>
    <property type="match status" value="1"/>
</dbReference>
<comment type="similarity">
    <text evidence="1 2">Belongs to the small heat shock protein (HSP20) family.</text>
</comment>
<evidence type="ECO:0000256" key="2">
    <source>
        <dbReference type="RuleBase" id="RU003616"/>
    </source>
</evidence>
<evidence type="ECO:0000313" key="4">
    <source>
        <dbReference type="EMBL" id="MFD1798480.1"/>
    </source>
</evidence>
<accession>A0ABW4NK23</accession>
<gene>
    <name evidence="4" type="ORF">ACFSBK_01205</name>
</gene>
<proteinExistence type="inferred from homology"/>
<dbReference type="RefSeq" id="WP_058919674.1">
    <property type="nucleotide sequence ID" value="NZ_JBHSQC010000024.1"/>
</dbReference>
<comment type="caution">
    <text evidence="4">The sequence shown here is derived from an EMBL/GenBank/DDBJ whole genome shotgun (WGS) entry which is preliminary data.</text>
</comment>
<dbReference type="EMBL" id="JBHUFF010000005">
    <property type="protein sequence ID" value="MFD1798480.1"/>
    <property type="molecule type" value="Genomic_DNA"/>
</dbReference>
<feature type="domain" description="SHSP" evidence="3">
    <location>
        <begin position="34"/>
        <end position="147"/>
    </location>
</feature>
<dbReference type="Pfam" id="PF00011">
    <property type="entry name" value="HSP20"/>
    <property type="match status" value="1"/>
</dbReference>
<dbReference type="SUPFAM" id="SSF49764">
    <property type="entry name" value="HSP20-like chaperones"/>
    <property type="match status" value="1"/>
</dbReference>
<dbReference type="InterPro" id="IPR002068">
    <property type="entry name" value="A-crystallin/Hsp20_dom"/>
</dbReference>
<reference evidence="5" key="1">
    <citation type="journal article" date="2019" name="Int. J. Syst. Evol. Microbiol.">
        <title>The Global Catalogue of Microorganisms (GCM) 10K type strain sequencing project: providing services to taxonomists for standard genome sequencing and annotation.</title>
        <authorList>
            <consortium name="The Broad Institute Genomics Platform"/>
            <consortium name="The Broad Institute Genome Sequencing Center for Infectious Disease"/>
            <person name="Wu L."/>
            <person name="Ma J."/>
        </authorList>
    </citation>
    <scope>NUCLEOTIDE SEQUENCE [LARGE SCALE GENOMIC DNA]</scope>
    <source>
        <strain evidence="5">KCTC 42143</strain>
    </source>
</reference>
<sequence length="147" mass="17098">MANNLRKKDDFPTLTDFFPSLLDEDFSLLDKVPSSLTRSNFKADVHETDQKYELKIDLPGFDKENISIDYHHDVLTIQAKRQEEKSKKNDEGQFIKRERSYGSMARQFYLTNVDEEKAKANYTDGVLTLIMPKLNSENTTKKQISIE</sequence>
<dbReference type="InterPro" id="IPR008978">
    <property type="entry name" value="HSP20-like_chaperone"/>
</dbReference>
<protein>
    <submittedName>
        <fullName evidence="4">Hsp20/alpha crystallin family protein</fullName>
    </submittedName>
</protein>
<organism evidence="4 5">
    <name type="scientific">Carnobacterium antarcticum</name>
    <dbReference type="NCBI Taxonomy" id="2126436"/>
    <lineage>
        <taxon>Bacteria</taxon>
        <taxon>Bacillati</taxon>
        <taxon>Bacillota</taxon>
        <taxon>Bacilli</taxon>
        <taxon>Lactobacillales</taxon>
        <taxon>Carnobacteriaceae</taxon>
        <taxon>Carnobacterium</taxon>
    </lineage>
</organism>
<dbReference type="PANTHER" id="PTHR11527">
    <property type="entry name" value="HEAT-SHOCK PROTEIN 20 FAMILY MEMBER"/>
    <property type="match status" value="1"/>
</dbReference>
<evidence type="ECO:0000313" key="5">
    <source>
        <dbReference type="Proteomes" id="UP001597285"/>
    </source>
</evidence>
<evidence type="ECO:0000256" key="1">
    <source>
        <dbReference type="PROSITE-ProRule" id="PRU00285"/>
    </source>
</evidence>
<keyword evidence="5" id="KW-1185">Reference proteome</keyword>
<dbReference type="Proteomes" id="UP001597285">
    <property type="component" value="Unassembled WGS sequence"/>
</dbReference>
<dbReference type="CDD" id="cd06471">
    <property type="entry name" value="ACD_LpsHSP_like"/>
    <property type="match status" value="1"/>
</dbReference>
<dbReference type="InterPro" id="IPR031107">
    <property type="entry name" value="Small_HSP"/>
</dbReference>
<evidence type="ECO:0000259" key="3">
    <source>
        <dbReference type="PROSITE" id="PS01031"/>
    </source>
</evidence>